<dbReference type="RefSeq" id="WP_161072151.1">
    <property type="nucleotide sequence ID" value="NZ_WWCU01000009.1"/>
</dbReference>
<dbReference type="EMBL" id="WWCU01000009">
    <property type="protein sequence ID" value="MYN07813.1"/>
    <property type="molecule type" value="Genomic_DNA"/>
</dbReference>
<sequence>MKRTINFLRVLALAGPLAWHGAALAETREPSAAEIKSFETWFSQHSGGAVLKASYEVRRSEGARDWNVAAWAERAPQRAAWRLCLARSDGYVYDAKTQRWSEIGAQRQHVWLDRSSDCGVSPQRVLLKQPLGDRDIVTVLEQQGPLLQSARLLFAGNTQCAPQRAHKFELTAIDVTPDQFYQLTYVSDRGGSAVITVRKRARELTAWAARC</sequence>
<evidence type="ECO:0000256" key="1">
    <source>
        <dbReference type="SAM" id="SignalP"/>
    </source>
</evidence>
<reference evidence="2 3" key="1">
    <citation type="submission" date="2019-12" db="EMBL/GenBank/DDBJ databases">
        <title>Novel species isolated from a subtropical stream in China.</title>
        <authorList>
            <person name="Lu H."/>
        </authorList>
    </citation>
    <scope>NUCLEOTIDE SEQUENCE [LARGE SCALE GENOMIC DNA]</scope>
    <source>
        <strain evidence="2 3">FT127W</strain>
    </source>
</reference>
<organism evidence="2 3">
    <name type="scientific">Pseudoduganella aquatica</name>
    <dbReference type="NCBI Taxonomy" id="2660641"/>
    <lineage>
        <taxon>Bacteria</taxon>
        <taxon>Pseudomonadati</taxon>
        <taxon>Pseudomonadota</taxon>
        <taxon>Betaproteobacteria</taxon>
        <taxon>Burkholderiales</taxon>
        <taxon>Oxalobacteraceae</taxon>
        <taxon>Telluria group</taxon>
        <taxon>Pseudoduganella</taxon>
    </lineage>
</organism>
<protein>
    <submittedName>
        <fullName evidence="2">Uncharacterized protein</fullName>
    </submittedName>
</protein>
<feature type="signal peptide" evidence="1">
    <location>
        <begin position="1"/>
        <end position="25"/>
    </location>
</feature>
<name>A0A7X4KM70_9BURK</name>
<feature type="chain" id="PRO_5031389670" evidence="1">
    <location>
        <begin position="26"/>
        <end position="211"/>
    </location>
</feature>
<keyword evidence="3" id="KW-1185">Reference proteome</keyword>
<keyword evidence="1" id="KW-0732">Signal</keyword>
<evidence type="ECO:0000313" key="3">
    <source>
        <dbReference type="Proteomes" id="UP000450676"/>
    </source>
</evidence>
<evidence type="ECO:0000313" key="2">
    <source>
        <dbReference type="EMBL" id="MYN07813.1"/>
    </source>
</evidence>
<gene>
    <name evidence="2" type="ORF">GTP77_10750</name>
</gene>
<dbReference type="AlphaFoldDB" id="A0A7X4KM70"/>
<proteinExistence type="predicted"/>
<comment type="caution">
    <text evidence="2">The sequence shown here is derived from an EMBL/GenBank/DDBJ whole genome shotgun (WGS) entry which is preliminary data.</text>
</comment>
<accession>A0A7X4KM70</accession>
<dbReference type="Proteomes" id="UP000450676">
    <property type="component" value="Unassembled WGS sequence"/>
</dbReference>